<feature type="region of interest" description="Disordered" evidence="1">
    <location>
        <begin position="252"/>
        <end position="318"/>
    </location>
</feature>
<comment type="caution">
    <text evidence="2">The sequence shown here is derived from an EMBL/GenBank/DDBJ whole genome shotgun (WGS) entry which is preliminary data.</text>
</comment>
<dbReference type="AlphaFoldDB" id="A0AAN6WND3"/>
<organism evidence="2 3">
    <name type="scientific">Podospora australis</name>
    <dbReference type="NCBI Taxonomy" id="1536484"/>
    <lineage>
        <taxon>Eukaryota</taxon>
        <taxon>Fungi</taxon>
        <taxon>Dikarya</taxon>
        <taxon>Ascomycota</taxon>
        <taxon>Pezizomycotina</taxon>
        <taxon>Sordariomycetes</taxon>
        <taxon>Sordariomycetidae</taxon>
        <taxon>Sordariales</taxon>
        <taxon>Podosporaceae</taxon>
        <taxon>Podospora</taxon>
    </lineage>
</organism>
<dbReference type="EMBL" id="MU864464">
    <property type="protein sequence ID" value="KAK4185024.1"/>
    <property type="molecule type" value="Genomic_DNA"/>
</dbReference>
<accession>A0AAN6WND3</accession>
<evidence type="ECO:0008006" key="4">
    <source>
        <dbReference type="Google" id="ProtNLM"/>
    </source>
</evidence>
<name>A0AAN6WND3_9PEZI</name>
<evidence type="ECO:0000313" key="3">
    <source>
        <dbReference type="Proteomes" id="UP001302126"/>
    </source>
</evidence>
<feature type="region of interest" description="Disordered" evidence="1">
    <location>
        <begin position="35"/>
        <end position="63"/>
    </location>
</feature>
<dbReference type="PANTHER" id="PTHR38166:SF1">
    <property type="entry name" value="C2H2-TYPE DOMAIN-CONTAINING PROTEIN"/>
    <property type="match status" value="1"/>
</dbReference>
<dbReference type="Proteomes" id="UP001302126">
    <property type="component" value="Unassembled WGS sequence"/>
</dbReference>
<evidence type="ECO:0000256" key="1">
    <source>
        <dbReference type="SAM" id="MobiDB-lite"/>
    </source>
</evidence>
<dbReference type="PANTHER" id="PTHR38166">
    <property type="entry name" value="C2H2-TYPE DOMAIN-CONTAINING PROTEIN-RELATED"/>
    <property type="match status" value="1"/>
</dbReference>
<feature type="region of interest" description="Disordered" evidence="1">
    <location>
        <begin position="125"/>
        <end position="144"/>
    </location>
</feature>
<sequence>MIQHEHSRSPFGPFFGSCAHVGPLHVTARMSAQQQYLASGPNQPVRGSRRRRQPAPMLTHNPHKMLACPFNKLDKTTYRPCRSLVLRQTSDLRTHLRRYHLQPPFCPICKDTFLDDRRQDKLNEHIRQRNCQPNDKPDPPGIGLDLWDQLTNQRSRERDTPTIARVTTAEERRWFTMWDLLFPGQPRPQSAYHEVSEFREHVADARKAFFDEGTPRQRINDLFTSQSYQLNMWQSLESCVSQIFDEFEQSLDRHGDDSATTGTQLNGANTDEAPHDTVDSYNPVLLPPELPRSDTPTSSGWDSFLQSPPPQEQEQYSNMAGVANVGYVYYRQAE</sequence>
<proteinExistence type="predicted"/>
<reference evidence="2" key="1">
    <citation type="journal article" date="2023" name="Mol. Phylogenet. Evol.">
        <title>Genome-scale phylogeny and comparative genomics of the fungal order Sordariales.</title>
        <authorList>
            <person name="Hensen N."/>
            <person name="Bonometti L."/>
            <person name="Westerberg I."/>
            <person name="Brannstrom I.O."/>
            <person name="Guillou S."/>
            <person name="Cros-Aarteil S."/>
            <person name="Calhoun S."/>
            <person name="Haridas S."/>
            <person name="Kuo A."/>
            <person name="Mondo S."/>
            <person name="Pangilinan J."/>
            <person name="Riley R."/>
            <person name="LaButti K."/>
            <person name="Andreopoulos B."/>
            <person name="Lipzen A."/>
            <person name="Chen C."/>
            <person name="Yan M."/>
            <person name="Daum C."/>
            <person name="Ng V."/>
            <person name="Clum A."/>
            <person name="Steindorff A."/>
            <person name="Ohm R.A."/>
            <person name="Martin F."/>
            <person name="Silar P."/>
            <person name="Natvig D.O."/>
            <person name="Lalanne C."/>
            <person name="Gautier V."/>
            <person name="Ament-Velasquez S.L."/>
            <person name="Kruys A."/>
            <person name="Hutchinson M.I."/>
            <person name="Powell A.J."/>
            <person name="Barry K."/>
            <person name="Miller A.N."/>
            <person name="Grigoriev I.V."/>
            <person name="Debuchy R."/>
            <person name="Gladieux P."/>
            <person name="Hiltunen Thoren M."/>
            <person name="Johannesson H."/>
        </authorList>
    </citation>
    <scope>NUCLEOTIDE SEQUENCE</scope>
    <source>
        <strain evidence="2">PSN309</strain>
    </source>
</reference>
<evidence type="ECO:0000313" key="2">
    <source>
        <dbReference type="EMBL" id="KAK4185024.1"/>
    </source>
</evidence>
<feature type="compositionally biased region" description="Polar residues" evidence="1">
    <location>
        <begin position="294"/>
        <end position="306"/>
    </location>
</feature>
<protein>
    <recommendedName>
        <fullName evidence="4">C2H2-type domain-containing protein</fullName>
    </recommendedName>
</protein>
<reference evidence="2" key="2">
    <citation type="submission" date="2023-05" db="EMBL/GenBank/DDBJ databases">
        <authorList>
            <consortium name="Lawrence Berkeley National Laboratory"/>
            <person name="Steindorff A."/>
            <person name="Hensen N."/>
            <person name="Bonometti L."/>
            <person name="Westerberg I."/>
            <person name="Brannstrom I.O."/>
            <person name="Guillou S."/>
            <person name="Cros-Aarteil S."/>
            <person name="Calhoun S."/>
            <person name="Haridas S."/>
            <person name="Kuo A."/>
            <person name="Mondo S."/>
            <person name="Pangilinan J."/>
            <person name="Riley R."/>
            <person name="Labutti K."/>
            <person name="Andreopoulos B."/>
            <person name="Lipzen A."/>
            <person name="Chen C."/>
            <person name="Yanf M."/>
            <person name="Daum C."/>
            <person name="Ng V."/>
            <person name="Clum A."/>
            <person name="Ohm R."/>
            <person name="Martin F."/>
            <person name="Silar P."/>
            <person name="Natvig D."/>
            <person name="Lalanne C."/>
            <person name="Gautier V."/>
            <person name="Ament-Velasquez S.L."/>
            <person name="Kruys A."/>
            <person name="Hutchinson M.I."/>
            <person name="Powell A.J."/>
            <person name="Barry K."/>
            <person name="Miller A.N."/>
            <person name="Grigoriev I.V."/>
            <person name="Debuchy R."/>
            <person name="Gladieux P."/>
            <person name="Thoren M.H."/>
            <person name="Johannesson H."/>
        </authorList>
    </citation>
    <scope>NUCLEOTIDE SEQUENCE</scope>
    <source>
        <strain evidence="2">PSN309</strain>
    </source>
</reference>
<feature type="compositionally biased region" description="Polar residues" evidence="1">
    <location>
        <begin position="258"/>
        <end position="269"/>
    </location>
</feature>
<keyword evidence="3" id="KW-1185">Reference proteome</keyword>
<gene>
    <name evidence="2" type="ORF">QBC35DRAFT_504599</name>
</gene>